<dbReference type="SUPFAM" id="SSF51735">
    <property type="entry name" value="NAD(P)-binding Rossmann-fold domains"/>
    <property type="match status" value="1"/>
</dbReference>
<reference evidence="6" key="1">
    <citation type="journal article" date="2014" name="Int. J. Syst. Evol. Microbiol.">
        <title>Complete genome sequence of Corynebacterium casei LMG S-19264T (=DSM 44701T), isolated from a smear-ripened cheese.</title>
        <authorList>
            <consortium name="US DOE Joint Genome Institute (JGI-PGF)"/>
            <person name="Walter F."/>
            <person name="Albersmeier A."/>
            <person name="Kalinowski J."/>
            <person name="Ruckert C."/>
        </authorList>
    </citation>
    <scope>NUCLEOTIDE SEQUENCE</scope>
    <source>
        <strain evidence="6">CGMCC 4.7278</strain>
    </source>
</reference>
<dbReference type="InterPro" id="IPR009081">
    <property type="entry name" value="PP-bd_ACP"/>
</dbReference>
<dbReference type="FunFam" id="3.40.50.12780:FF:000012">
    <property type="entry name" value="Non-ribosomal peptide synthetase"/>
    <property type="match status" value="2"/>
</dbReference>
<dbReference type="Proteomes" id="UP000612956">
    <property type="component" value="Unassembled WGS sequence"/>
</dbReference>
<dbReference type="Pfam" id="PF13193">
    <property type="entry name" value="AMP-binding_C"/>
    <property type="match status" value="3"/>
</dbReference>
<dbReference type="CDD" id="cd17646">
    <property type="entry name" value="A_NRPS_AB3403-like"/>
    <property type="match status" value="2"/>
</dbReference>
<feature type="domain" description="Carrier" evidence="5">
    <location>
        <begin position="499"/>
        <end position="575"/>
    </location>
</feature>
<dbReference type="InterPro" id="IPR045851">
    <property type="entry name" value="AMP-bd_C_sf"/>
</dbReference>
<dbReference type="PROSITE" id="PS00455">
    <property type="entry name" value="AMP_BINDING"/>
    <property type="match status" value="3"/>
</dbReference>
<evidence type="ECO:0000313" key="6">
    <source>
        <dbReference type="EMBL" id="GGK49705.1"/>
    </source>
</evidence>
<dbReference type="SUPFAM" id="SSF52777">
    <property type="entry name" value="CoA-dependent acyltransferases"/>
    <property type="match status" value="4"/>
</dbReference>
<dbReference type="EMBL" id="BMMW01000002">
    <property type="protein sequence ID" value="GGK49705.1"/>
    <property type="molecule type" value="Genomic_DNA"/>
</dbReference>
<dbReference type="Gene3D" id="3.40.50.720">
    <property type="entry name" value="NAD(P)-binding Rossmann-like Domain"/>
    <property type="match status" value="1"/>
</dbReference>
<proteinExistence type="predicted"/>
<dbReference type="Gene3D" id="3.40.50.980">
    <property type="match status" value="6"/>
</dbReference>
<dbReference type="Pfam" id="PF00501">
    <property type="entry name" value="AMP-binding"/>
    <property type="match status" value="3"/>
</dbReference>
<evidence type="ECO:0000256" key="1">
    <source>
        <dbReference type="ARBA" id="ARBA00001957"/>
    </source>
</evidence>
<dbReference type="InterPro" id="IPR020845">
    <property type="entry name" value="AMP-binding_CS"/>
</dbReference>
<dbReference type="InterPro" id="IPR006162">
    <property type="entry name" value="Ppantetheine_attach_site"/>
</dbReference>
<dbReference type="InterPro" id="IPR020806">
    <property type="entry name" value="PKS_PP-bd"/>
</dbReference>
<dbReference type="PROSITE" id="PS50075">
    <property type="entry name" value="CARRIER"/>
    <property type="match status" value="3"/>
</dbReference>
<dbReference type="InterPro" id="IPR023213">
    <property type="entry name" value="CAT-like_dom_sf"/>
</dbReference>
<keyword evidence="3" id="KW-0597">Phosphoprotein</keyword>
<reference evidence="6" key="2">
    <citation type="submission" date="2020-09" db="EMBL/GenBank/DDBJ databases">
        <authorList>
            <person name="Sun Q."/>
            <person name="Zhou Y."/>
        </authorList>
    </citation>
    <scope>NUCLEOTIDE SEQUENCE</scope>
    <source>
        <strain evidence="6">CGMCC 4.7278</strain>
    </source>
</reference>
<dbReference type="NCBIfam" id="TIGR01746">
    <property type="entry name" value="Thioester-redct"/>
    <property type="match status" value="1"/>
</dbReference>
<dbReference type="InterPro" id="IPR036736">
    <property type="entry name" value="ACP-like_sf"/>
</dbReference>
<dbReference type="SUPFAM" id="SSF56801">
    <property type="entry name" value="Acetyl-CoA synthetase-like"/>
    <property type="match status" value="3"/>
</dbReference>
<dbReference type="Gene3D" id="3.30.300.30">
    <property type="match status" value="3"/>
</dbReference>
<feature type="domain" description="Carrier" evidence="5">
    <location>
        <begin position="1552"/>
        <end position="1627"/>
    </location>
</feature>
<dbReference type="Pfam" id="PF00668">
    <property type="entry name" value="Condensation"/>
    <property type="match status" value="2"/>
</dbReference>
<dbReference type="PANTHER" id="PTHR45527">
    <property type="entry name" value="NONRIBOSOMAL PEPTIDE SYNTHETASE"/>
    <property type="match status" value="1"/>
</dbReference>
<dbReference type="InterPro" id="IPR010080">
    <property type="entry name" value="Thioester_reductase-like_dom"/>
</dbReference>
<comment type="cofactor">
    <cofactor evidence="1">
        <name>pantetheine 4'-phosphate</name>
        <dbReference type="ChEBI" id="CHEBI:47942"/>
    </cofactor>
</comment>
<dbReference type="Gene3D" id="3.30.559.10">
    <property type="entry name" value="Chloramphenicol acetyltransferase-like domain"/>
    <property type="match status" value="2"/>
</dbReference>
<dbReference type="CDD" id="cd05930">
    <property type="entry name" value="A_NRPS"/>
    <property type="match status" value="1"/>
</dbReference>
<protein>
    <recommendedName>
        <fullName evidence="5">Carrier domain-containing protein</fullName>
    </recommendedName>
</protein>
<dbReference type="SMART" id="SM00823">
    <property type="entry name" value="PKS_PP"/>
    <property type="match status" value="3"/>
</dbReference>
<dbReference type="Pfam" id="PF00550">
    <property type="entry name" value="PP-binding"/>
    <property type="match status" value="3"/>
</dbReference>
<dbReference type="SUPFAM" id="SSF47336">
    <property type="entry name" value="ACP-like"/>
    <property type="match status" value="3"/>
</dbReference>
<keyword evidence="7" id="KW-1185">Reference proteome</keyword>
<dbReference type="GO" id="GO:0008610">
    <property type="term" value="P:lipid biosynthetic process"/>
    <property type="evidence" value="ECO:0007669"/>
    <property type="project" value="UniProtKB-ARBA"/>
</dbReference>
<dbReference type="PANTHER" id="PTHR45527:SF1">
    <property type="entry name" value="FATTY ACID SYNTHASE"/>
    <property type="match status" value="1"/>
</dbReference>
<evidence type="ECO:0000259" key="5">
    <source>
        <dbReference type="PROSITE" id="PS50075"/>
    </source>
</evidence>
<dbReference type="GO" id="GO:0031177">
    <property type="term" value="F:phosphopantetheine binding"/>
    <property type="evidence" value="ECO:0007669"/>
    <property type="project" value="InterPro"/>
</dbReference>
<dbReference type="CDD" id="cd19540">
    <property type="entry name" value="LCL_NRPS-like"/>
    <property type="match status" value="2"/>
</dbReference>
<dbReference type="InterPro" id="IPR013120">
    <property type="entry name" value="FAR_NAD-bd"/>
</dbReference>
<dbReference type="Gene3D" id="1.10.1200.10">
    <property type="entry name" value="ACP-like"/>
    <property type="match status" value="3"/>
</dbReference>
<dbReference type="GO" id="GO:0009239">
    <property type="term" value="P:enterobactin biosynthetic process"/>
    <property type="evidence" value="ECO:0007669"/>
    <property type="project" value="TreeGrafter"/>
</dbReference>
<dbReference type="InterPro" id="IPR001242">
    <property type="entry name" value="Condensation_dom"/>
</dbReference>
<dbReference type="InterPro" id="IPR025110">
    <property type="entry name" value="AMP-bd_C"/>
</dbReference>
<evidence type="ECO:0000256" key="4">
    <source>
        <dbReference type="ARBA" id="ARBA00022598"/>
    </source>
</evidence>
<dbReference type="NCBIfam" id="NF003417">
    <property type="entry name" value="PRK04813.1"/>
    <property type="match status" value="3"/>
</dbReference>
<evidence type="ECO:0000313" key="7">
    <source>
        <dbReference type="Proteomes" id="UP000612956"/>
    </source>
</evidence>
<dbReference type="InterPro" id="IPR000873">
    <property type="entry name" value="AMP-dep_synth/lig_dom"/>
</dbReference>
<dbReference type="FunFam" id="3.30.300.30:FF:000010">
    <property type="entry name" value="Enterobactin synthetase component F"/>
    <property type="match status" value="2"/>
</dbReference>
<dbReference type="CDD" id="cd05235">
    <property type="entry name" value="SDR_e1"/>
    <property type="match status" value="1"/>
</dbReference>
<feature type="domain" description="Carrier" evidence="5">
    <location>
        <begin position="2603"/>
        <end position="2678"/>
    </location>
</feature>
<dbReference type="InterPro" id="IPR036291">
    <property type="entry name" value="NAD(P)-bd_dom_sf"/>
</dbReference>
<dbReference type="GO" id="GO:0047527">
    <property type="term" value="F:2,3-dihydroxybenzoate-serine ligase activity"/>
    <property type="evidence" value="ECO:0007669"/>
    <property type="project" value="TreeGrafter"/>
</dbReference>
<dbReference type="PROSITE" id="PS00012">
    <property type="entry name" value="PHOSPHOPANTETHEINE"/>
    <property type="match status" value="3"/>
</dbReference>
<dbReference type="Gene3D" id="3.30.559.30">
    <property type="entry name" value="Nonribosomal peptide synthetase, condensation domain"/>
    <property type="match status" value="2"/>
</dbReference>
<dbReference type="InterPro" id="IPR010071">
    <property type="entry name" value="AA_adenyl_dom"/>
</dbReference>
<accession>A0A917QGJ8</accession>
<evidence type="ECO:0000256" key="2">
    <source>
        <dbReference type="ARBA" id="ARBA00022450"/>
    </source>
</evidence>
<dbReference type="NCBIfam" id="TIGR01733">
    <property type="entry name" value="AA-adenyl-dom"/>
    <property type="match status" value="3"/>
</dbReference>
<name>A0A917QGJ8_9NOCA</name>
<keyword evidence="4" id="KW-0436">Ligase</keyword>
<sequence>MLTAAVKTSPDNVAVRFNGSELTYQQLDEQATQLARELIARNIGPGNTVAIAITRSIESVLAVWAVARTGATFVPVDPMYPADRIEFMLADSNATLGLTTSAHRSGLGDTVTWLELDDPAVQAQIAAQPTHPFWYGDRIRPLTPNHPAYLIYTSGSTGRPKAVVVTHDGFARVAAADYGITADSRVTHLSSPSFDFSILEFLHTFPKGATLVIVPPTTFGGEELASLITRERVTHLTITPGALESVPLADYPDLRTVICAGEALPAGLVERWTTPDRPVYNAYGPTETTVIVTTGPMALDASITLGKITEGARPLILDSHLRMLPTGTAGELYIAGTGLAQGYLGRPELTAERFVANPFAAELGVPGTRMYRTGDLVRRTADGSLEYLGRTDFQVKIRGLRIELGEIDAALTGHPDIAFAITLGKELTSGATALVSYVLPQPSATVAPTELAEFLGASLPSYMVPASITILDTLPLTPVGKLDRAALPEPVFATREFRAPSTTTEKLVAEVFAAVLQPEDAIGADDNFFDLGGNSLLATQVTARLSAALGTRVPLHLLFESPTVADLAAELADTTSVDAALPLAPMPRPDLVPLSYAQQRMWFLNRFNPDSVVDNIPMAVRLTGPLDIAALHAAVTDLVDRHEVLRTIYPAADGEGHQVVLPVGDAIPDFPTVATDLADVPAQIIDTIATPFDVTTKPPLRLRLLRVNANEHVLVAVVHHIAGDGWSMRPLTADLMTAYLARVSGTAPAWAPLPVQYADFSLWQRTVLGTEDDPTSLISAQADFWSTTLAGLPDELPLPFDRPRPATRSFAGARLAVDMGPELHQRLQDVARQHQGSLFMVLHTALAILLAGMSGTDDIAIGTPVAGRGDAALDNLIGMFVNTLVLRTTVRGDASVTDLLATTRDSDIAAFAHTDIPFERLVDLIDPQRATNRNPLFQTMLAFQNMPATTLELPNLELSGIEFDGVTEKFDLSVTVAESATGGLAAEFSYATDLFDASTIASFAERYVRILDAIATDQHQRLRDIDLLADTERETVLREWNSTDRVLPQLVSVLDQFEIMARTRPDAIALSFDQGEHLTYAEFAGRVNQLTRHLIAEGVGPDDLVAVAMHRSIDLLVALYATITAGGAYVPIDPDHPAERINHVIDTARPVVTLTTSRDKQVTAGRTLLIDELDLSAYSTAPVTDADRRAPLRSDNTAYVIFTSGSTGRPKGVAVSHAAIINRLIWMQAEYDLTTSDVVLQKTPATFDVSVWEFFWPLQVGARLVIAKPDGHRDPAYLARAIIDNGVTTAHFVPSMLAVFVTEPQVKHCISLRSVFTSGEALPPQTAHQLRELTPVHNLYGPTEAAVDVTYHEVTDADVATVPIGKPVFNTQVYVLDATLRPVPVGVRGELYLAGTQLARGYTRQPTLTADRFVANPFTPGQRMYRTGDLVSWNAAGELEYVGRTDFQVKLRGQRIELGEIEAALLDHPAVAQAVVLVLDTKTGQQLTAYVVPTPGSTVDTHGLTRFTADRLPSYMVPSAVLVLSEFPVNASGKLDRKALPEPVFQVREFRAPESASQELVAGVFAELLGIEQVGIDDDFFAIGGNSLLAARAAARIGESIDASVAVRELFEAPTVGELAARIDSGRGGAQRPKLVAGPRPDRLPLSLAQQRMWTLNQLDPTSAAYNIPLAMRLTGTLDVDAMRAAIADVLERHESLRTSYPTHDGVPYQRIHSVTDALPDGLRVDVTSDPLTAATALMSAGFDVTQGVPIRAALFALPSGDEHVLTIVIHHITGDGSSIAPLARDLMTAYYARTTDQAPAWAPLAVQYADYALWQQNVLGDEADQSSLAAQQLGFWRESLSGLSAQPGLPQDRPHPEIASQRGAVTSIRLPAEAHHALDQLAREHSASLFMVVHAALAVLVGRLSGRTDVAIGTPVAGRGERALDDLVGMFVNTLALRTEVAGSSRFDSLLRQVRDADLAALDNADVPFERVVDEVAPNRGREQNPLFQVLLAFQNLEAAAFELPELTVAAVANDAVTAKFDLSVDVTPIVRDDRTFGELAIGFNYATDIFDAATIETFASQFGRVLCIVAADPSVVVGDIDLIDDAARAELLSAGEGSVVAIDPAATLVSLFDAQRTPDAVAVTFDGDSLTYAQFAARVNQLARHLISIGVGPESRVALDMRRSLDLLVGIYAINAAGGAYVPLDPDHPADRTAYVLETARPVAVLTTSAAATVEHVAPVITVDTLDLSGYSAAPITDAERVAPLRADNTAYVIFTSGSTGRPKGVAVSHAAAVNQIRWIASEYRINADDVVLWKTPATFDVSVWELFAPLASGGRLVIADADGHRDPLYLAEVIAREGVTITSFVPSMLAVFATTVDASALTSLRALLIAGEALTAPTVTAIRRTSGAELHNLYGPTEATVHATSAPVAASVSGAVPIGRPVFNTQTFVLDARLRPVPAGVVGELYLAGSQLARGYLDRPDLTADRFVANPFAPGERMYRTGDLVRWTRAGELEYIGRSDFQVKVRGLRIELGEIEAALTEHDDVAQAVVVVRDDRIVAYLVPSGPVAVPDVRASVADRLPSYMVPSAFVVLDAIPVNANGKLDRAALPAPEGPTREYRAPVTETEQTIAGVFADVLGVERVGLDDDFFDLGGNSLSGIRACAGLTSALGQPISIRVLFGNSSVESLATVLRDGAEPDESESALAAADLALDPAISVDGIAPERTGEAESVLLTGATGFLGSFLLRELLEQTNATVYCLVRATDEAAARDRIDATGQQFKIDFSDYRDRIVPVPGDLARPFLGIEPAQYAMLAERIDAIYHNGAQVNHIEPYSRMRAANVGGTIEVMRLATTTKLKVLHYVSTRSVAGNRLGEDGVPVGKVGYPLSKWVAEQLVSTGIERGIPTTIYRLGLVTGDSRTGAAPVDDAATTLLRAMLVLGVWPGFRDVNQPMAPVDQLAGELVRFSLKPDSAGVTYPLCGPSDGVWDAIAIEAQRRGYPLQVVDPTRVVEVVSAAAEKAIAADDAELVRAIALIIHYAEVGNGEPTEGADAPQHVPTRAEAEMTLPPLTPEILSRYFDYFIETGFFPAPPANPAAR</sequence>
<organism evidence="6 7">
    <name type="scientific">Nocardia camponoti</name>
    <dbReference type="NCBI Taxonomy" id="1616106"/>
    <lineage>
        <taxon>Bacteria</taxon>
        <taxon>Bacillati</taxon>
        <taxon>Actinomycetota</taxon>
        <taxon>Actinomycetes</taxon>
        <taxon>Mycobacteriales</taxon>
        <taxon>Nocardiaceae</taxon>
        <taxon>Nocardia</taxon>
    </lineage>
</organism>
<dbReference type="FunFam" id="3.40.50.980:FF:000001">
    <property type="entry name" value="Non-ribosomal peptide synthetase"/>
    <property type="match status" value="3"/>
</dbReference>
<dbReference type="GO" id="GO:0043041">
    <property type="term" value="P:amino acid activation for nonribosomal peptide biosynthetic process"/>
    <property type="evidence" value="ECO:0007669"/>
    <property type="project" value="TreeGrafter"/>
</dbReference>
<dbReference type="FunFam" id="3.40.50.980:FF:000002">
    <property type="entry name" value="Enterobactin synthetase component F"/>
    <property type="match status" value="1"/>
</dbReference>
<dbReference type="Pfam" id="PF07993">
    <property type="entry name" value="NAD_binding_4"/>
    <property type="match status" value="1"/>
</dbReference>
<dbReference type="FunFam" id="2.30.38.10:FF:000001">
    <property type="entry name" value="Non-ribosomal peptide synthetase PvdI"/>
    <property type="match status" value="2"/>
</dbReference>
<keyword evidence="2" id="KW-0596">Phosphopantetheine</keyword>
<evidence type="ECO:0000256" key="3">
    <source>
        <dbReference type="ARBA" id="ARBA00022553"/>
    </source>
</evidence>
<gene>
    <name evidence="6" type="ORF">GCM10011591_21490</name>
</gene>
<comment type="caution">
    <text evidence="6">The sequence shown here is derived from an EMBL/GenBank/DDBJ whole genome shotgun (WGS) entry which is preliminary data.</text>
</comment>
<dbReference type="Gene3D" id="2.30.38.10">
    <property type="entry name" value="Luciferase, Domain 3"/>
    <property type="match status" value="3"/>
</dbReference>
<dbReference type="GO" id="GO:0005829">
    <property type="term" value="C:cytosol"/>
    <property type="evidence" value="ECO:0007669"/>
    <property type="project" value="TreeGrafter"/>
</dbReference>
<dbReference type="GO" id="GO:0009366">
    <property type="term" value="C:enterobactin synthetase complex"/>
    <property type="evidence" value="ECO:0007669"/>
    <property type="project" value="TreeGrafter"/>
</dbReference>